<dbReference type="SMART" id="SM00256">
    <property type="entry name" value="FBOX"/>
    <property type="match status" value="1"/>
</dbReference>
<accession>A0A8K0CEE3</accession>
<dbReference type="Proteomes" id="UP000801492">
    <property type="component" value="Unassembled WGS sequence"/>
</dbReference>
<evidence type="ECO:0000259" key="1">
    <source>
        <dbReference type="PROSITE" id="PS50181"/>
    </source>
</evidence>
<feature type="domain" description="F-box" evidence="1">
    <location>
        <begin position="227"/>
        <end position="273"/>
    </location>
</feature>
<dbReference type="GO" id="GO:0031146">
    <property type="term" value="P:SCF-dependent proteasomal ubiquitin-dependent protein catabolic process"/>
    <property type="evidence" value="ECO:0007669"/>
    <property type="project" value="TreeGrafter"/>
</dbReference>
<dbReference type="PROSITE" id="PS50181">
    <property type="entry name" value="FBOX"/>
    <property type="match status" value="1"/>
</dbReference>
<organism evidence="2 3">
    <name type="scientific">Ignelater luminosus</name>
    <name type="common">Cucubano</name>
    <name type="synonym">Pyrophorus luminosus</name>
    <dbReference type="NCBI Taxonomy" id="2038154"/>
    <lineage>
        <taxon>Eukaryota</taxon>
        <taxon>Metazoa</taxon>
        <taxon>Ecdysozoa</taxon>
        <taxon>Arthropoda</taxon>
        <taxon>Hexapoda</taxon>
        <taxon>Insecta</taxon>
        <taxon>Pterygota</taxon>
        <taxon>Neoptera</taxon>
        <taxon>Endopterygota</taxon>
        <taxon>Coleoptera</taxon>
        <taxon>Polyphaga</taxon>
        <taxon>Elateriformia</taxon>
        <taxon>Elateroidea</taxon>
        <taxon>Elateridae</taxon>
        <taxon>Agrypninae</taxon>
        <taxon>Pyrophorini</taxon>
        <taxon>Ignelater</taxon>
    </lineage>
</organism>
<keyword evidence="3" id="KW-1185">Reference proteome</keyword>
<dbReference type="InterPro" id="IPR001810">
    <property type="entry name" value="F-box_dom"/>
</dbReference>
<dbReference type="Gene3D" id="3.80.10.10">
    <property type="entry name" value="Ribonuclease Inhibitor"/>
    <property type="match status" value="2"/>
</dbReference>
<sequence>MNQQPGLLERLSPRPMVCPLIRLGRSSPLSEQPPNPTNHNHDSEYAYNYHSQYMNIYDTATPDRRLNQLCLEDEYVQKQPSDSNYMQQQFYQKHPYLNNEGPDYQEKFEQNSSNSENLRHSPIVNPFAKQTSLDLSSLSFDRSYWEHDNYSKQEMNQTNSSPEYFRPQVHQSNETNYLLDNFAKLGKSSPSLDQGYHTLVSPSPGPVTPSLWSEGNIYKGKKFQNKNNSFDKLPDELVARIFSFLPSLDLSVCARVCRRFEILAWTPALWRTITLQGEHISGDRAIRGVLRQLCGQGRTGACPSVERVYLTDGAKLTDRGLLLLARRCPELTHLQIQGSTAVTNNALFEIATRCHNLQHLDVTGCVQISCISVTAGPEPPRRLQLQYLDLTDCPALQDSGLRVIVRNCPQLAYLYLRRCIQITDAGLKFVPSFCSGLRELSVSDCSNITDFGLYELAKLGATLRYLSVAKCDQVSDAGLKVVAKRCYKLRYLNVRGCEAVSDDAITVLARSCTRLRALDIGKCDVSDAGLRALAESCPNLKKLSLRNCDLVTDRGVQCIAYYCRGLQQLNIQDCQISLEGYRACGCPGQYFFRTCYDPVQPQPLKHNI</sequence>
<proteinExistence type="predicted"/>
<dbReference type="FunFam" id="3.80.10.10:FF:000523">
    <property type="entry name" value="F-box/LRR-repeat protein 7"/>
    <property type="match status" value="1"/>
</dbReference>
<name>A0A8K0CEE3_IGNLU</name>
<dbReference type="FunFam" id="1.20.1280.50:FF:000018">
    <property type="entry name" value="F-box/LRR-repeat protein 7 isoform X2"/>
    <property type="match status" value="1"/>
</dbReference>
<dbReference type="InterPro" id="IPR006553">
    <property type="entry name" value="Leu-rich_rpt_Cys-con_subtyp"/>
</dbReference>
<dbReference type="PANTHER" id="PTHR13318:SF50">
    <property type="entry name" value="F-BOX_LRR-REPEAT PROTEIN 7"/>
    <property type="match status" value="1"/>
</dbReference>
<dbReference type="InterPro" id="IPR032675">
    <property type="entry name" value="LRR_dom_sf"/>
</dbReference>
<dbReference type="AlphaFoldDB" id="A0A8K0CEE3"/>
<comment type="caution">
    <text evidence="2">The sequence shown here is derived from an EMBL/GenBank/DDBJ whole genome shotgun (WGS) entry which is preliminary data.</text>
</comment>
<dbReference type="InterPro" id="IPR057207">
    <property type="entry name" value="FBXL15_LRR"/>
</dbReference>
<dbReference type="Pfam" id="PF12937">
    <property type="entry name" value="F-box-like"/>
    <property type="match status" value="1"/>
</dbReference>
<protein>
    <recommendedName>
        <fullName evidence="1">F-box domain-containing protein</fullName>
    </recommendedName>
</protein>
<dbReference type="EMBL" id="VTPC01089649">
    <property type="protein sequence ID" value="KAF2885803.1"/>
    <property type="molecule type" value="Genomic_DNA"/>
</dbReference>
<dbReference type="PANTHER" id="PTHR13318">
    <property type="entry name" value="PARTNER OF PAIRED, ISOFORM B-RELATED"/>
    <property type="match status" value="1"/>
</dbReference>
<reference evidence="2" key="1">
    <citation type="submission" date="2019-08" db="EMBL/GenBank/DDBJ databases">
        <title>The genome of the North American firefly Photinus pyralis.</title>
        <authorList>
            <consortium name="Photinus pyralis genome working group"/>
            <person name="Fallon T.R."/>
            <person name="Sander Lower S.E."/>
            <person name="Weng J.-K."/>
        </authorList>
    </citation>
    <scope>NUCLEOTIDE SEQUENCE</scope>
    <source>
        <strain evidence="2">TRF0915ILg1</strain>
        <tissue evidence="2">Whole body</tissue>
    </source>
</reference>
<dbReference type="Gene3D" id="1.20.1280.50">
    <property type="match status" value="1"/>
</dbReference>
<dbReference type="SUPFAM" id="SSF52047">
    <property type="entry name" value="RNI-like"/>
    <property type="match status" value="1"/>
</dbReference>
<dbReference type="OrthoDB" id="423607at2759"/>
<gene>
    <name evidence="2" type="ORF">ILUMI_20386</name>
</gene>
<dbReference type="GO" id="GO:0019005">
    <property type="term" value="C:SCF ubiquitin ligase complex"/>
    <property type="evidence" value="ECO:0007669"/>
    <property type="project" value="TreeGrafter"/>
</dbReference>
<evidence type="ECO:0000313" key="2">
    <source>
        <dbReference type="EMBL" id="KAF2885803.1"/>
    </source>
</evidence>
<dbReference type="Pfam" id="PF25372">
    <property type="entry name" value="DUF7885"/>
    <property type="match status" value="2"/>
</dbReference>
<dbReference type="SMART" id="SM00367">
    <property type="entry name" value="LRR_CC"/>
    <property type="match status" value="10"/>
</dbReference>
<evidence type="ECO:0000313" key="3">
    <source>
        <dbReference type="Proteomes" id="UP000801492"/>
    </source>
</evidence>